<dbReference type="EMBL" id="JAEVLS010000008">
    <property type="protein sequence ID" value="MBM0108259.1"/>
    <property type="molecule type" value="Genomic_DNA"/>
</dbReference>
<evidence type="ECO:0000256" key="1">
    <source>
        <dbReference type="SAM" id="SignalP"/>
    </source>
</evidence>
<name>A0ABS1X4W3_9GAMM</name>
<proteinExistence type="predicted"/>
<feature type="chain" id="PRO_5045834881" evidence="1">
    <location>
        <begin position="31"/>
        <end position="531"/>
    </location>
</feature>
<dbReference type="SUPFAM" id="SSF50939">
    <property type="entry name" value="Sialidases"/>
    <property type="match status" value="1"/>
</dbReference>
<keyword evidence="1" id="KW-0732">Signal</keyword>
<protein>
    <submittedName>
        <fullName evidence="2">Exo-alpha-sialidase</fullName>
    </submittedName>
</protein>
<gene>
    <name evidence="2" type="ORF">JM946_26310</name>
</gene>
<feature type="signal peptide" evidence="1">
    <location>
        <begin position="1"/>
        <end position="30"/>
    </location>
</feature>
<dbReference type="Proteomes" id="UP000661077">
    <property type="component" value="Unassembled WGS sequence"/>
</dbReference>
<dbReference type="CDD" id="cd15482">
    <property type="entry name" value="Sialidase_non-viral"/>
    <property type="match status" value="1"/>
</dbReference>
<evidence type="ECO:0000313" key="2">
    <source>
        <dbReference type="EMBL" id="MBM0108259.1"/>
    </source>
</evidence>
<dbReference type="RefSeq" id="WP_203170407.1">
    <property type="nucleotide sequence ID" value="NZ_JAEVLS010000008.1"/>
</dbReference>
<sequence>MIRSTHRYGRRTLPVFLCLVLTLLTQPVLAAMSHGRALGTTAAFDHQKRLWVVRTEPVDKNAHVILQRSDDEGATWQPAIRVTSKPEPVSADGENRPKLAFGPRNEIYVTWTSPTSQRFTGDIRFTRSLDGGKSWSAPSVIHRDRQLITHRFESMLVDGAGRVWVAWIDKRDLGAAQAAKQDYAGAAVYYAYSDDQGATWRGDYKLVDHSCECCRIALALNAKGRATAMWRHVFPPNERDHAFAVLQPDGKNIVVERATTDRWRIDACPHHGPSLAFAPNGARHAVWFNQVKGEGRAFYGRLTGSDPEGVQALPAGAVHADIAVRGSTVAIAWKRFDGTATRVESWLSNDGGRSFTAGPSLQTQGESDQPRMLSNDSSMLIVWRTADGIEVARLGDAKRDDAIKPFSRDTLSKIEQRHAGSEFWVVLWDLECVYCMKSLSNLAAVQKQRPALKIVTIATDSITAQSELRERLEELGVQSEAYAFAAAPEEALRFAIDPKWMGEKPRAYRYATDGSRIALSGVLTAKELAGS</sequence>
<organism evidence="2 3">
    <name type="scientific">Steroidobacter gossypii</name>
    <dbReference type="NCBI Taxonomy" id="2805490"/>
    <lineage>
        <taxon>Bacteria</taxon>
        <taxon>Pseudomonadati</taxon>
        <taxon>Pseudomonadota</taxon>
        <taxon>Gammaproteobacteria</taxon>
        <taxon>Steroidobacterales</taxon>
        <taxon>Steroidobacteraceae</taxon>
        <taxon>Steroidobacter</taxon>
    </lineage>
</organism>
<comment type="caution">
    <text evidence="2">The sequence shown here is derived from an EMBL/GenBank/DDBJ whole genome shotgun (WGS) entry which is preliminary data.</text>
</comment>
<dbReference type="Gene3D" id="2.120.10.10">
    <property type="match status" value="1"/>
</dbReference>
<keyword evidence="3" id="KW-1185">Reference proteome</keyword>
<dbReference type="InterPro" id="IPR036278">
    <property type="entry name" value="Sialidase_sf"/>
</dbReference>
<evidence type="ECO:0000313" key="3">
    <source>
        <dbReference type="Proteomes" id="UP000661077"/>
    </source>
</evidence>
<reference evidence="2 3" key="1">
    <citation type="journal article" date="2021" name="Int. J. Syst. Evol. Microbiol.">
        <title>Steroidobacter gossypii sp. nov., isolated from soil of cotton cropping field.</title>
        <authorList>
            <person name="Huang R."/>
            <person name="Yang S."/>
            <person name="Zhen C."/>
            <person name="Liu W."/>
        </authorList>
    </citation>
    <scope>NUCLEOTIDE SEQUENCE [LARGE SCALE GENOMIC DNA]</scope>
    <source>
        <strain evidence="2 3">S1-65</strain>
    </source>
</reference>
<accession>A0ABS1X4W3</accession>